<dbReference type="RefSeq" id="WP_161804551.1">
    <property type="nucleotide sequence ID" value="NZ_BBZA01000030.1"/>
</dbReference>
<evidence type="ECO:0000313" key="2">
    <source>
        <dbReference type="Proteomes" id="UP000037784"/>
    </source>
</evidence>
<keyword evidence="2" id="KW-1185">Reference proteome</keyword>
<evidence type="ECO:0000313" key="1">
    <source>
        <dbReference type="EMBL" id="GAP62081.1"/>
    </source>
</evidence>
<protein>
    <recommendedName>
        <fullName evidence="3">YgiT-type zinc finger domain-containing protein</fullName>
    </recommendedName>
</protein>
<dbReference type="Pfam" id="PF15731">
    <property type="entry name" value="MqsA_antitoxin"/>
    <property type="match status" value="1"/>
</dbReference>
<dbReference type="InterPro" id="IPR022453">
    <property type="entry name" value="Znf_MqsA-type"/>
</dbReference>
<accession>A0A0M8K710</accession>
<sequence length="51" mass="5556">MKCVICKHGETQKGTTVLVFQREGATVVILDVPAQVCQNCGEAYVNEQTSE</sequence>
<reference evidence="1 2" key="1">
    <citation type="journal article" date="2015" name="Genome Announc.">
        <title>Draft Genome Sequence of a Heterotrophic Facultative Anaerobic Thermophilic Bacterium, Ardenticatena maritima Strain 110ST.</title>
        <authorList>
            <person name="Kawaichi S."/>
            <person name="Yoshida T."/>
            <person name="Sako Y."/>
            <person name="Nakamura R."/>
        </authorList>
    </citation>
    <scope>NUCLEOTIDE SEQUENCE [LARGE SCALE GENOMIC DNA]</scope>
    <source>
        <strain evidence="1 2">110S</strain>
    </source>
</reference>
<proteinExistence type="predicted"/>
<dbReference type="AlphaFoldDB" id="A0A0M8K710"/>
<dbReference type="NCBIfam" id="TIGR03831">
    <property type="entry name" value="YgiT_finger"/>
    <property type="match status" value="1"/>
</dbReference>
<dbReference type="Proteomes" id="UP000037784">
    <property type="component" value="Unassembled WGS sequence"/>
</dbReference>
<evidence type="ECO:0008006" key="3">
    <source>
        <dbReference type="Google" id="ProtNLM"/>
    </source>
</evidence>
<organism evidence="1 2">
    <name type="scientific">Ardenticatena maritima</name>
    <dbReference type="NCBI Taxonomy" id="872965"/>
    <lineage>
        <taxon>Bacteria</taxon>
        <taxon>Bacillati</taxon>
        <taxon>Chloroflexota</taxon>
        <taxon>Ardenticatenia</taxon>
        <taxon>Ardenticatenales</taxon>
        <taxon>Ardenticatenaceae</taxon>
        <taxon>Ardenticatena</taxon>
    </lineage>
</organism>
<name>A0A0M8K710_9CHLR</name>
<dbReference type="CDD" id="cd12870">
    <property type="entry name" value="MqsA"/>
    <property type="match status" value="1"/>
</dbReference>
<gene>
    <name evidence="1" type="ORF">ARMA_0504</name>
</gene>
<dbReference type="InterPro" id="IPR032758">
    <property type="entry name" value="MqsA/HigA-2"/>
</dbReference>
<reference evidence="2" key="2">
    <citation type="submission" date="2015-08" db="EMBL/GenBank/DDBJ databases">
        <title>Draft Genome Sequence of a Heterotrophic Facultative Anaerobic Bacterium Ardenticatena maritima Strain 110S.</title>
        <authorList>
            <person name="Kawaichi S."/>
            <person name="Yoshida T."/>
            <person name="Sako Y."/>
            <person name="Nakamura R."/>
        </authorList>
    </citation>
    <scope>NUCLEOTIDE SEQUENCE [LARGE SCALE GENOMIC DNA]</scope>
    <source>
        <strain evidence="2">110S</strain>
    </source>
</reference>
<dbReference type="EMBL" id="BBZA01000030">
    <property type="protein sequence ID" value="GAP62081.1"/>
    <property type="molecule type" value="Genomic_DNA"/>
</dbReference>
<dbReference type="InParanoid" id="A0A0M8K710"/>
<dbReference type="Gene3D" id="3.10.20.860">
    <property type="match status" value="1"/>
</dbReference>
<comment type="caution">
    <text evidence="1">The sequence shown here is derived from an EMBL/GenBank/DDBJ whole genome shotgun (WGS) entry which is preliminary data.</text>
</comment>